<keyword evidence="2" id="KW-1185">Reference proteome</keyword>
<comment type="caution">
    <text evidence="1">The sequence shown here is derived from an EMBL/GenBank/DDBJ whole genome shotgun (WGS) entry which is preliminary data.</text>
</comment>
<dbReference type="AlphaFoldDB" id="A0AAW1VUY1"/>
<evidence type="ECO:0000313" key="2">
    <source>
        <dbReference type="Proteomes" id="UP001457282"/>
    </source>
</evidence>
<dbReference type="SUPFAM" id="SSF57756">
    <property type="entry name" value="Retrovirus zinc finger-like domains"/>
    <property type="match status" value="1"/>
</dbReference>
<evidence type="ECO:0000313" key="1">
    <source>
        <dbReference type="EMBL" id="KAK9910703.1"/>
    </source>
</evidence>
<protein>
    <submittedName>
        <fullName evidence="1">Uncharacterized protein</fullName>
    </submittedName>
</protein>
<dbReference type="InterPro" id="IPR036875">
    <property type="entry name" value="Znf_CCHC_sf"/>
</dbReference>
<dbReference type="Proteomes" id="UP001457282">
    <property type="component" value="Unassembled WGS sequence"/>
</dbReference>
<dbReference type="EMBL" id="JBEDUW010000007">
    <property type="protein sequence ID" value="KAK9910703.1"/>
    <property type="molecule type" value="Genomic_DNA"/>
</dbReference>
<reference evidence="1 2" key="1">
    <citation type="journal article" date="2023" name="G3 (Bethesda)">
        <title>A chromosome-length genome assembly and annotation of blackberry (Rubus argutus, cv. 'Hillquist').</title>
        <authorList>
            <person name="Bruna T."/>
            <person name="Aryal R."/>
            <person name="Dudchenko O."/>
            <person name="Sargent D.J."/>
            <person name="Mead D."/>
            <person name="Buti M."/>
            <person name="Cavallini A."/>
            <person name="Hytonen T."/>
            <person name="Andres J."/>
            <person name="Pham M."/>
            <person name="Weisz D."/>
            <person name="Mascagni F."/>
            <person name="Usai G."/>
            <person name="Natali L."/>
            <person name="Bassil N."/>
            <person name="Fernandez G.E."/>
            <person name="Lomsadze A."/>
            <person name="Armour M."/>
            <person name="Olukolu B."/>
            <person name="Poorten T."/>
            <person name="Britton C."/>
            <person name="Davik J."/>
            <person name="Ashrafi H."/>
            <person name="Aiden E.L."/>
            <person name="Borodovsky M."/>
            <person name="Worthington M."/>
        </authorList>
    </citation>
    <scope>NUCLEOTIDE SEQUENCE [LARGE SCALE GENOMIC DNA]</scope>
    <source>
        <strain evidence="1">PI 553951</strain>
    </source>
</reference>
<gene>
    <name evidence="1" type="ORF">M0R45_034654</name>
</gene>
<accession>A0AAW1VUY1</accession>
<dbReference type="GO" id="GO:0008270">
    <property type="term" value="F:zinc ion binding"/>
    <property type="evidence" value="ECO:0007669"/>
    <property type="project" value="InterPro"/>
</dbReference>
<proteinExistence type="predicted"/>
<dbReference type="GO" id="GO:0003676">
    <property type="term" value="F:nucleic acid binding"/>
    <property type="evidence" value="ECO:0007669"/>
    <property type="project" value="InterPro"/>
</dbReference>
<sequence>MEMDYEFSKRLPRIIDFPTCVVDRDYDINHLPTEDPAGDYGTNACNKGEESKDAGDSVHDDKLGRFASLSLEDFKKEENGEVEDDDDFDCCVCFGKGHFCMFCPYLCKIPPGATLGDEYDRVCLGCGKIGRKACRCAQGQYAVLMRCGLCFNIGHWHWDCPHRSSESSK</sequence>
<name>A0AAW1VUY1_RUBAR</name>
<organism evidence="1 2">
    <name type="scientific">Rubus argutus</name>
    <name type="common">Southern blackberry</name>
    <dbReference type="NCBI Taxonomy" id="59490"/>
    <lineage>
        <taxon>Eukaryota</taxon>
        <taxon>Viridiplantae</taxon>
        <taxon>Streptophyta</taxon>
        <taxon>Embryophyta</taxon>
        <taxon>Tracheophyta</taxon>
        <taxon>Spermatophyta</taxon>
        <taxon>Magnoliopsida</taxon>
        <taxon>eudicotyledons</taxon>
        <taxon>Gunneridae</taxon>
        <taxon>Pentapetalae</taxon>
        <taxon>rosids</taxon>
        <taxon>fabids</taxon>
        <taxon>Rosales</taxon>
        <taxon>Rosaceae</taxon>
        <taxon>Rosoideae</taxon>
        <taxon>Rosoideae incertae sedis</taxon>
        <taxon>Rubus</taxon>
    </lineage>
</organism>